<dbReference type="Pfam" id="PF02517">
    <property type="entry name" value="Rce1-like"/>
    <property type="match status" value="1"/>
</dbReference>
<keyword evidence="3" id="KW-0645">Protease</keyword>
<feature type="transmembrane region" description="Helical" evidence="1">
    <location>
        <begin position="44"/>
        <end position="61"/>
    </location>
</feature>
<keyword evidence="3" id="KW-0378">Hydrolase</keyword>
<proteinExistence type="predicted"/>
<dbReference type="GO" id="GO:0004175">
    <property type="term" value="F:endopeptidase activity"/>
    <property type="evidence" value="ECO:0007669"/>
    <property type="project" value="UniProtKB-ARBA"/>
</dbReference>
<dbReference type="AlphaFoldDB" id="A0AAE3VUZ0"/>
<dbReference type="InterPro" id="IPR003675">
    <property type="entry name" value="Rce1/LyrA-like_dom"/>
</dbReference>
<evidence type="ECO:0000313" key="4">
    <source>
        <dbReference type="Proteomes" id="UP001240236"/>
    </source>
</evidence>
<dbReference type="RefSeq" id="WP_307235972.1">
    <property type="nucleotide sequence ID" value="NZ_JAUSUZ010000001.1"/>
</dbReference>
<keyword evidence="1" id="KW-0472">Membrane</keyword>
<dbReference type="GO" id="GO:0006508">
    <property type="term" value="P:proteolysis"/>
    <property type="evidence" value="ECO:0007669"/>
    <property type="project" value="UniProtKB-KW"/>
</dbReference>
<feature type="transmembrane region" description="Helical" evidence="1">
    <location>
        <begin position="107"/>
        <end position="125"/>
    </location>
</feature>
<feature type="domain" description="CAAX prenyl protease 2/Lysostaphin resistance protein A-like" evidence="2">
    <location>
        <begin position="169"/>
        <end position="268"/>
    </location>
</feature>
<dbReference type="EMBL" id="JAUSUZ010000001">
    <property type="protein sequence ID" value="MDQ0364508.1"/>
    <property type="molecule type" value="Genomic_DNA"/>
</dbReference>
<evidence type="ECO:0000313" key="3">
    <source>
        <dbReference type="EMBL" id="MDQ0364508.1"/>
    </source>
</evidence>
<evidence type="ECO:0000256" key="1">
    <source>
        <dbReference type="SAM" id="Phobius"/>
    </source>
</evidence>
<sequence length="275" mass="29228">MNPRIVLTAAGGALLVLAPVLLLVTGHTEIVTSSDEGAGGRPLWTAVVPVLVGTALIRLVPPSLPSLPPASAEPRPAVARQVRWLVGIAVAFPVVIAVAGAQSLAYPLVKVLLFLGGALLVTRLIPAELPAAVPVRWFWAVPAVAGWGLAAFWVPADLAPYEEMDRVYLVVAMALTFLTASVLEEWFYRVTLQTRLEAIAGRWPAIVATSLLFAAMHIPSHLGGGHVWVSLAGLLAFQGFFGLFTGYLWSRYRRFGALVVVHGAVNALPLLPVFA</sequence>
<feature type="transmembrane region" description="Helical" evidence="1">
    <location>
        <begin position="225"/>
        <end position="248"/>
    </location>
</feature>
<accession>A0AAE3VUZ0</accession>
<protein>
    <submittedName>
        <fullName evidence="3">Membrane protease YdiL (CAAX protease family)</fullName>
    </submittedName>
</protein>
<feature type="transmembrane region" description="Helical" evidence="1">
    <location>
        <begin position="167"/>
        <end position="188"/>
    </location>
</feature>
<feature type="transmembrane region" description="Helical" evidence="1">
    <location>
        <begin position="82"/>
        <end position="101"/>
    </location>
</feature>
<reference evidence="3 4" key="1">
    <citation type="submission" date="2023-07" db="EMBL/GenBank/DDBJ databases">
        <title>Sequencing the genomes of 1000 actinobacteria strains.</title>
        <authorList>
            <person name="Klenk H.-P."/>
        </authorList>
    </citation>
    <scope>NUCLEOTIDE SEQUENCE [LARGE SCALE GENOMIC DNA]</scope>
    <source>
        <strain evidence="3 4">DSM 44709</strain>
    </source>
</reference>
<feature type="transmembrane region" description="Helical" evidence="1">
    <location>
        <begin position="137"/>
        <end position="155"/>
    </location>
</feature>
<feature type="transmembrane region" description="Helical" evidence="1">
    <location>
        <begin position="255"/>
        <end position="274"/>
    </location>
</feature>
<dbReference type="GO" id="GO:0080120">
    <property type="term" value="P:CAAX-box protein maturation"/>
    <property type="evidence" value="ECO:0007669"/>
    <property type="project" value="UniProtKB-ARBA"/>
</dbReference>
<name>A0AAE3VUZ0_9ACTN</name>
<dbReference type="Proteomes" id="UP001240236">
    <property type="component" value="Unassembled WGS sequence"/>
</dbReference>
<evidence type="ECO:0000259" key="2">
    <source>
        <dbReference type="Pfam" id="PF02517"/>
    </source>
</evidence>
<keyword evidence="4" id="KW-1185">Reference proteome</keyword>
<comment type="caution">
    <text evidence="3">The sequence shown here is derived from an EMBL/GenBank/DDBJ whole genome shotgun (WGS) entry which is preliminary data.</text>
</comment>
<feature type="transmembrane region" description="Helical" evidence="1">
    <location>
        <begin position="200"/>
        <end position="219"/>
    </location>
</feature>
<gene>
    <name evidence="3" type="ORF">J2S42_001177</name>
</gene>
<keyword evidence="1" id="KW-1133">Transmembrane helix</keyword>
<keyword evidence="1" id="KW-0812">Transmembrane</keyword>
<organism evidence="3 4">
    <name type="scientific">Catenuloplanes indicus</name>
    <dbReference type="NCBI Taxonomy" id="137267"/>
    <lineage>
        <taxon>Bacteria</taxon>
        <taxon>Bacillati</taxon>
        <taxon>Actinomycetota</taxon>
        <taxon>Actinomycetes</taxon>
        <taxon>Micromonosporales</taxon>
        <taxon>Micromonosporaceae</taxon>
        <taxon>Catenuloplanes</taxon>
    </lineage>
</organism>